<feature type="transmembrane region" description="Helical" evidence="8">
    <location>
        <begin position="181"/>
        <end position="201"/>
    </location>
</feature>
<feature type="transmembrane region" description="Helical" evidence="8">
    <location>
        <begin position="285"/>
        <end position="305"/>
    </location>
</feature>
<feature type="region of interest" description="Disordered" evidence="7">
    <location>
        <begin position="1"/>
        <end position="49"/>
    </location>
</feature>
<dbReference type="Gene3D" id="1.20.1250.20">
    <property type="entry name" value="MFS general substrate transporter like domains"/>
    <property type="match status" value="1"/>
</dbReference>
<keyword evidence="11" id="KW-1185">Reference proteome</keyword>
<evidence type="ECO:0000256" key="5">
    <source>
        <dbReference type="ARBA" id="ARBA00022989"/>
    </source>
</evidence>
<protein>
    <recommendedName>
        <fullName evidence="9">Major facilitator superfamily (MFS) profile domain-containing protein</fullName>
    </recommendedName>
</protein>
<dbReference type="PANTHER" id="PTHR23501:SF12">
    <property type="entry name" value="MAJOR FACILITATOR SUPERFAMILY (MFS) PROFILE DOMAIN-CONTAINING PROTEIN-RELATED"/>
    <property type="match status" value="1"/>
</dbReference>
<comment type="similarity">
    <text evidence="2">Belongs to the major facilitator superfamily. TCR/Tet family.</text>
</comment>
<dbReference type="GO" id="GO:0005886">
    <property type="term" value="C:plasma membrane"/>
    <property type="evidence" value="ECO:0007669"/>
    <property type="project" value="TreeGrafter"/>
</dbReference>
<dbReference type="AlphaFoldDB" id="A0AAD6N0H4"/>
<feature type="transmembrane region" description="Helical" evidence="8">
    <location>
        <begin position="531"/>
        <end position="549"/>
    </location>
</feature>
<gene>
    <name evidence="10" type="ORF">N7493_002013</name>
</gene>
<feature type="transmembrane region" description="Helical" evidence="8">
    <location>
        <begin position="418"/>
        <end position="440"/>
    </location>
</feature>
<dbReference type="PROSITE" id="PS50850">
    <property type="entry name" value="MFS"/>
    <property type="match status" value="1"/>
</dbReference>
<reference evidence="10" key="2">
    <citation type="submission" date="2023-01" db="EMBL/GenBank/DDBJ databases">
        <authorList>
            <person name="Petersen C."/>
        </authorList>
    </citation>
    <scope>NUCLEOTIDE SEQUENCE</scope>
    <source>
        <strain evidence="10">IBT 17514</strain>
    </source>
</reference>
<feature type="transmembrane region" description="Helical" evidence="8">
    <location>
        <begin position="389"/>
        <end position="406"/>
    </location>
</feature>
<feature type="transmembrane region" description="Helical" evidence="8">
    <location>
        <begin position="326"/>
        <end position="345"/>
    </location>
</feature>
<name>A0AAD6N0H4_9EURO</name>
<evidence type="ECO:0000256" key="2">
    <source>
        <dbReference type="ARBA" id="ARBA00007520"/>
    </source>
</evidence>
<keyword evidence="4 8" id="KW-0812">Transmembrane</keyword>
<comment type="caution">
    <text evidence="10">The sequence shown here is derived from an EMBL/GenBank/DDBJ whole genome shotgun (WGS) entry which is preliminary data.</text>
</comment>
<dbReference type="GO" id="GO:0022857">
    <property type="term" value="F:transmembrane transporter activity"/>
    <property type="evidence" value="ECO:0007669"/>
    <property type="project" value="InterPro"/>
</dbReference>
<evidence type="ECO:0000256" key="7">
    <source>
        <dbReference type="SAM" id="MobiDB-lite"/>
    </source>
</evidence>
<evidence type="ECO:0000256" key="3">
    <source>
        <dbReference type="ARBA" id="ARBA00022448"/>
    </source>
</evidence>
<dbReference type="InterPro" id="IPR036259">
    <property type="entry name" value="MFS_trans_sf"/>
</dbReference>
<feature type="transmembrane region" description="Helical" evidence="8">
    <location>
        <begin position="452"/>
        <end position="475"/>
    </location>
</feature>
<evidence type="ECO:0000313" key="10">
    <source>
        <dbReference type="EMBL" id="KAJ5738858.1"/>
    </source>
</evidence>
<keyword evidence="5 8" id="KW-1133">Transmembrane helix</keyword>
<accession>A0AAD6N0H4</accession>
<feature type="transmembrane region" description="Helical" evidence="8">
    <location>
        <begin position="124"/>
        <end position="143"/>
    </location>
</feature>
<dbReference type="Pfam" id="PF07690">
    <property type="entry name" value="MFS_1"/>
    <property type="match status" value="1"/>
</dbReference>
<keyword evidence="3" id="KW-0813">Transport</keyword>
<dbReference type="FunFam" id="1.20.1250.20:FF:000429">
    <property type="entry name" value="MFS drug efflux transporter, putative"/>
    <property type="match status" value="1"/>
</dbReference>
<keyword evidence="6 8" id="KW-0472">Membrane</keyword>
<feature type="transmembrane region" description="Helical" evidence="8">
    <location>
        <begin position="94"/>
        <end position="112"/>
    </location>
</feature>
<feature type="transmembrane region" description="Helical" evidence="8">
    <location>
        <begin position="357"/>
        <end position="377"/>
    </location>
</feature>
<feature type="transmembrane region" description="Helical" evidence="8">
    <location>
        <begin position="213"/>
        <end position="232"/>
    </location>
</feature>
<dbReference type="PANTHER" id="PTHR23501">
    <property type="entry name" value="MAJOR FACILITATOR SUPERFAMILY"/>
    <property type="match status" value="1"/>
</dbReference>
<dbReference type="SUPFAM" id="SSF103473">
    <property type="entry name" value="MFS general substrate transporter"/>
    <property type="match status" value="2"/>
</dbReference>
<feature type="domain" description="Major facilitator superfamily (MFS) profile" evidence="9">
    <location>
        <begin position="59"/>
        <end position="554"/>
    </location>
</feature>
<dbReference type="Proteomes" id="UP001215712">
    <property type="component" value="Unassembled WGS sequence"/>
</dbReference>
<feature type="transmembrane region" description="Helical" evidence="8">
    <location>
        <begin position="149"/>
        <end position="169"/>
    </location>
</feature>
<organism evidence="10 11">
    <name type="scientific">Penicillium malachiteum</name>
    <dbReference type="NCBI Taxonomy" id="1324776"/>
    <lineage>
        <taxon>Eukaryota</taxon>
        <taxon>Fungi</taxon>
        <taxon>Dikarya</taxon>
        <taxon>Ascomycota</taxon>
        <taxon>Pezizomycotina</taxon>
        <taxon>Eurotiomycetes</taxon>
        <taxon>Eurotiomycetidae</taxon>
        <taxon>Eurotiales</taxon>
        <taxon>Aspergillaceae</taxon>
        <taxon>Penicillium</taxon>
    </lineage>
</organism>
<evidence type="ECO:0000256" key="6">
    <source>
        <dbReference type="ARBA" id="ARBA00023136"/>
    </source>
</evidence>
<sequence>MEIPPNLGANGDPEKTLGAPSGDIVYHSSSSQDDEAKNQIQEDTKATGSPMSGWRRNVIAIAINTGSFLYGLDNTIVADIQGAVVERFDAIEQLSWLGSGFPLGSIALLLSIGKAYGLWDIKWLWVSSIVIFQVGSAICGAAPNMNALIIGRVIAGAGGAGMYLGGLNLTAVLTTLEERPIYMAINGMVWGVGTILGPVIGGAFVQSSATWRWAFYLNLVIGSVFAPVYLFIVPGVQPDPSRTYTQKLAAMDWLGALLFAAIYVTWIMALTFGGVSWAWGDGRTIACFVVCGVTLLIFCVTQRFSTLTSKEMRIFPVELLENRTTVLLHILTASCGAAMFVPLYYIPLFFQFRGDDAIQSAVRLLPFVFLLVFFMLLNGALMPKLGYYMPWYLFSGVTILIGGALMSTVKLTTSTSAIYGYSVLIAVGAGATSQAGYSIAPAKVEGRLLAHAIAFINIAQIGAIVIALTISGTLFQNLTYNRLVGPLGAAGYGSEDIHETLSGSISTVYNNLSDELQSVVNHAIVHSIGDLYYLVVAAGAVMIVASAFLKREKIHMTLEAGG</sequence>
<evidence type="ECO:0000256" key="1">
    <source>
        <dbReference type="ARBA" id="ARBA00004141"/>
    </source>
</evidence>
<evidence type="ECO:0000256" key="4">
    <source>
        <dbReference type="ARBA" id="ARBA00022692"/>
    </source>
</evidence>
<feature type="transmembrane region" description="Helical" evidence="8">
    <location>
        <begin position="253"/>
        <end position="279"/>
    </location>
</feature>
<feature type="compositionally biased region" description="Basic and acidic residues" evidence="7">
    <location>
        <begin position="34"/>
        <end position="45"/>
    </location>
</feature>
<dbReference type="InterPro" id="IPR011701">
    <property type="entry name" value="MFS"/>
</dbReference>
<reference evidence="10" key="1">
    <citation type="journal article" date="2023" name="IMA Fungus">
        <title>Comparative genomic study of the Penicillium genus elucidates a diverse pangenome and 15 lateral gene transfer events.</title>
        <authorList>
            <person name="Petersen C."/>
            <person name="Sorensen T."/>
            <person name="Nielsen M.R."/>
            <person name="Sondergaard T.E."/>
            <person name="Sorensen J.L."/>
            <person name="Fitzpatrick D.A."/>
            <person name="Frisvad J.C."/>
            <person name="Nielsen K.L."/>
        </authorList>
    </citation>
    <scope>NUCLEOTIDE SEQUENCE</scope>
    <source>
        <strain evidence="10">IBT 17514</strain>
    </source>
</reference>
<evidence type="ECO:0000259" key="9">
    <source>
        <dbReference type="PROSITE" id="PS50850"/>
    </source>
</evidence>
<evidence type="ECO:0000256" key="8">
    <source>
        <dbReference type="SAM" id="Phobius"/>
    </source>
</evidence>
<dbReference type="EMBL" id="JAQJAN010000002">
    <property type="protein sequence ID" value="KAJ5738858.1"/>
    <property type="molecule type" value="Genomic_DNA"/>
</dbReference>
<evidence type="ECO:0000313" key="11">
    <source>
        <dbReference type="Proteomes" id="UP001215712"/>
    </source>
</evidence>
<dbReference type="InterPro" id="IPR020846">
    <property type="entry name" value="MFS_dom"/>
</dbReference>
<comment type="subcellular location">
    <subcellularLocation>
        <location evidence="1">Membrane</location>
        <topology evidence="1">Multi-pass membrane protein</topology>
    </subcellularLocation>
</comment>
<proteinExistence type="inferred from homology"/>